<dbReference type="AlphaFoldDB" id="A0A942YGR8"/>
<evidence type="ECO:0000313" key="2">
    <source>
        <dbReference type="EMBL" id="MBS4194989.1"/>
    </source>
</evidence>
<feature type="transmembrane region" description="Helical" evidence="1">
    <location>
        <begin position="36"/>
        <end position="56"/>
    </location>
</feature>
<keyword evidence="1" id="KW-0812">Transmembrane</keyword>
<keyword evidence="3" id="KW-1185">Reference proteome</keyword>
<name>A0A942YGR8_9BACI</name>
<protein>
    <submittedName>
        <fullName evidence="2">Uncharacterized protein</fullName>
    </submittedName>
</protein>
<gene>
    <name evidence="2" type="ORF">KHA97_07840</name>
</gene>
<proteinExistence type="predicted"/>
<evidence type="ECO:0000313" key="3">
    <source>
        <dbReference type="Proteomes" id="UP000681414"/>
    </source>
</evidence>
<accession>A0A942YGR8</accession>
<dbReference type="Proteomes" id="UP000681414">
    <property type="component" value="Unassembled WGS sequence"/>
</dbReference>
<keyword evidence="1" id="KW-1133">Transmembrane helix</keyword>
<dbReference type="RefSeq" id="WP_213124128.1">
    <property type="nucleotide sequence ID" value="NZ_JAGYPG010000001.1"/>
</dbReference>
<organism evidence="2 3">
    <name type="scientific">Lederbergia citri</name>
    <dbReference type="NCBI Taxonomy" id="2833580"/>
    <lineage>
        <taxon>Bacteria</taxon>
        <taxon>Bacillati</taxon>
        <taxon>Bacillota</taxon>
        <taxon>Bacilli</taxon>
        <taxon>Bacillales</taxon>
        <taxon>Bacillaceae</taxon>
        <taxon>Lederbergia</taxon>
    </lineage>
</organism>
<reference evidence="2 3" key="1">
    <citation type="submission" date="2021-05" db="EMBL/GenBank/DDBJ databases">
        <title>Novel Bacillus species.</title>
        <authorList>
            <person name="Liu G."/>
        </authorList>
    </citation>
    <scope>NUCLEOTIDE SEQUENCE [LARGE SCALE GENOMIC DNA]</scope>
    <source>
        <strain evidence="3">FJAT-49780</strain>
    </source>
</reference>
<dbReference type="EMBL" id="JAGYPG010000001">
    <property type="protein sequence ID" value="MBS4194989.1"/>
    <property type="molecule type" value="Genomic_DNA"/>
</dbReference>
<sequence>MKNRYLLCLLLCAALLYFAVPRLTISASGLEGMFAISWLIFAFIVIAGNLSALLFLPKRKDSVGKKQVSPSEVKRLRAR</sequence>
<keyword evidence="1" id="KW-0472">Membrane</keyword>
<evidence type="ECO:0000256" key="1">
    <source>
        <dbReference type="SAM" id="Phobius"/>
    </source>
</evidence>
<comment type="caution">
    <text evidence="2">The sequence shown here is derived from an EMBL/GenBank/DDBJ whole genome shotgun (WGS) entry which is preliminary data.</text>
</comment>